<dbReference type="Proteomes" id="UP000248806">
    <property type="component" value="Unassembled WGS sequence"/>
</dbReference>
<organism evidence="9 10">
    <name type="scientific">Thermosporothrix hazakensis</name>
    <dbReference type="NCBI Taxonomy" id="644383"/>
    <lineage>
        <taxon>Bacteria</taxon>
        <taxon>Bacillati</taxon>
        <taxon>Chloroflexota</taxon>
        <taxon>Ktedonobacteria</taxon>
        <taxon>Ktedonobacterales</taxon>
        <taxon>Thermosporotrichaceae</taxon>
        <taxon>Thermosporothrix</taxon>
    </lineage>
</organism>
<keyword evidence="3" id="KW-0479">Metal-binding</keyword>
<dbReference type="GO" id="GO:0008240">
    <property type="term" value="F:tripeptidyl-peptidase activity"/>
    <property type="evidence" value="ECO:0007669"/>
    <property type="project" value="TreeGrafter"/>
</dbReference>
<dbReference type="EMBL" id="QKUF01000012">
    <property type="protein sequence ID" value="PZW27372.1"/>
    <property type="molecule type" value="Genomic_DNA"/>
</dbReference>
<dbReference type="PROSITE" id="PS51257">
    <property type="entry name" value="PROKAR_LIPOPROTEIN"/>
    <property type="match status" value="1"/>
</dbReference>
<keyword evidence="6" id="KW-0106">Calcium</keyword>
<dbReference type="AlphaFoldDB" id="A0A326U5R9"/>
<evidence type="ECO:0000313" key="10">
    <source>
        <dbReference type="Proteomes" id="UP000248806"/>
    </source>
</evidence>
<dbReference type="GO" id="GO:0004252">
    <property type="term" value="F:serine-type endopeptidase activity"/>
    <property type="evidence" value="ECO:0007669"/>
    <property type="project" value="InterPro"/>
</dbReference>
<feature type="domain" description="Peptidase S53" evidence="8">
    <location>
        <begin position="226"/>
        <end position="588"/>
    </location>
</feature>
<dbReference type="PROSITE" id="PS00138">
    <property type="entry name" value="SUBTILASE_SER"/>
    <property type="match status" value="1"/>
</dbReference>
<evidence type="ECO:0000259" key="8">
    <source>
        <dbReference type="PROSITE" id="PS51695"/>
    </source>
</evidence>
<evidence type="ECO:0000256" key="1">
    <source>
        <dbReference type="ARBA" id="ARBA00001913"/>
    </source>
</evidence>
<dbReference type="Pfam" id="PF00082">
    <property type="entry name" value="Peptidase_S8"/>
    <property type="match status" value="1"/>
</dbReference>
<gene>
    <name evidence="9" type="ORF">EI42_03458</name>
</gene>
<dbReference type="Gene3D" id="3.40.50.200">
    <property type="entry name" value="Peptidase S8/S53 domain"/>
    <property type="match status" value="1"/>
</dbReference>
<evidence type="ECO:0000256" key="2">
    <source>
        <dbReference type="ARBA" id="ARBA00022670"/>
    </source>
</evidence>
<keyword evidence="5" id="KW-0720">Serine protease</keyword>
<dbReference type="InterPro" id="IPR050819">
    <property type="entry name" value="Tripeptidyl-peptidase_I"/>
</dbReference>
<dbReference type="PROSITE" id="PS51695">
    <property type="entry name" value="SEDOLISIN"/>
    <property type="match status" value="1"/>
</dbReference>
<dbReference type="InterPro" id="IPR015366">
    <property type="entry name" value="S53_propep"/>
</dbReference>
<sequence length="594" mass="64418">MRQKGHLFRWPGLLLLFVLLVPLLAACGEGDQSNQPKPTPNPEFQRVAYDIGLPPEAKKAPVVGDVPADTPIDITVMFKTDDKVLDEIGGDGKGKPGDSVDLDKEAKKLGISDEDYALVKQYFGVDNATLELGKLHTTLKVKTKTGSLGNLLQTKFVYRELNGKKFFAPEKDPMIPKFILDRVVAITGLEDFSQAPQKSASLKQFKPLSAKQLQKNQAGCDVPPEIVNWNTVAGAYGLAGFYQNGWTGKGVTIYLPEFEPFNPDDVRPYLDCVGYRGKLTVTTVGPAPDHESSHDADYGFETVMDIEMIAGLAPDADIKVYQSRNTGYAMANVLNQISEDSEQDKNIQMVSLSWGSAEAQVVQSQIDAETEAIRTLTQVNHMSVFVISGDCGAYGSMSKYDKLDVIFPASVPWAIAVGGTQLTSNGNGRASEVTWRDPNPDPAACKNTWGSGGGLSTLFDRPKWQQGAGVQNKQSNGSRQLPDVAAAATNLAIHYHGQWYTGFGTSAATPIWAATFAVINQALAHNTGYFFYGPSTLYQAASKSGGDPAFYDIVEGDNLYYKAGPGWDFTTGLGSPNTSRLYDVLTAMLKDMKK</sequence>
<evidence type="ECO:0000256" key="7">
    <source>
        <dbReference type="ARBA" id="ARBA00023145"/>
    </source>
</evidence>
<dbReference type="OrthoDB" id="3480681at2"/>
<dbReference type="InterPro" id="IPR000209">
    <property type="entry name" value="Peptidase_S8/S53_dom"/>
</dbReference>
<dbReference type="SUPFAM" id="SSF52743">
    <property type="entry name" value="Subtilisin-like"/>
    <property type="match status" value="1"/>
</dbReference>
<dbReference type="SUPFAM" id="SSF54897">
    <property type="entry name" value="Protease propeptides/inhibitors"/>
    <property type="match status" value="1"/>
</dbReference>
<keyword evidence="10" id="KW-1185">Reference proteome</keyword>
<evidence type="ECO:0000256" key="6">
    <source>
        <dbReference type="ARBA" id="ARBA00022837"/>
    </source>
</evidence>
<proteinExistence type="predicted"/>
<protein>
    <submittedName>
        <fullName evidence="9">Subtilase family protein</fullName>
    </submittedName>
</protein>
<evidence type="ECO:0000313" key="9">
    <source>
        <dbReference type="EMBL" id="PZW27372.1"/>
    </source>
</evidence>
<keyword evidence="7" id="KW-0865">Zymogen</keyword>
<dbReference type="PANTHER" id="PTHR14218">
    <property type="entry name" value="PROTEASE S8 TRIPEPTIDYL PEPTIDASE I CLN2"/>
    <property type="match status" value="1"/>
</dbReference>
<reference evidence="9 10" key="1">
    <citation type="submission" date="2018-06" db="EMBL/GenBank/DDBJ databases">
        <title>Genomic Encyclopedia of Archaeal and Bacterial Type Strains, Phase II (KMG-II): from individual species to whole genera.</title>
        <authorList>
            <person name="Goeker M."/>
        </authorList>
    </citation>
    <scope>NUCLEOTIDE SEQUENCE [LARGE SCALE GENOMIC DNA]</scope>
    <source>
        <strain evidence="9 10">ATCC BAA-1881</strain>
    </source>
</reference>
<dbReference type="InterPro" id="IPR023828">
    <property type="entry name" value="Peptidase_S8_Ser-AS"/>
</dbReference>
<comment type="caution">
    <text evidence="9">The sequence shown here is derived from an EMBL/GenBank/DDBJ whole genome shotgun (WGS) entry which is preliminary data.</text>
</comment>
<dbReference type="InterPro" id="IPR030400">
    <property type="entry name" value="Sedolisin_dom"/>
</dbReference>
<dbReference type="CDD" id="cd04056">
    <property type="entry name" value="Peptidases_S53"/>
    <property type="match status" value="1"/>
</dbReference>
<dbReference type="SMART" id="SM00944">
    <property type="entry name" value="Pro-kuma_activ"/>
    <property type="match status" value="1"/>
</dbReference>
<dbReference type="PANTHER" id="PTHR14218:SF15">
    <property type="entry name" value="TRIPEPTIDYL-PEPTIDASE 1"/>
    <property type="match status" value="1"/>
</dbReference>
<dbReference type="GO" id="GO:0006508">
    <property type="term" value="P:proteolysis"/>
    <property type="evidence" value="ECO:0007669"/>
    <property type="project" value="UniProtKB-KW"/>
</dbReference>
<comment type="cofactor">
    <cofactor evidence="1">
        <name>Ca(2+)</name>
        <dbReference type="ChEBI" id="CHEBI:29108"/>
    </cofactor>
</comment>
<accession>A0A326U5R9</accession>
<keyword evidence="4" id="KW-0378">Hydrolase</keyword>
<evidence type="ECO:0000256" key="3">
    <source>
        <dbReference type="ARBA" id="ARBA00022723"/>
    </source>
</evidence>
<evidence type="ECO:0000256" key="5">
    <source>
        <dbReference type="ARBA" id="ARBA00022825"/>
    </source>
</evidence>
<dbReference type="GO" id="GO:0046872">
    <property type="term" value="F:metal ion binding"/>
    <property type="evidence" value="ECO:0007669"/>
    <property type="project" value="UniProtKB-KW"/>
</dbReference>
<evidence type="ECO:0000256" key="4">
    <source>
        <dbReference type="ARBA" id="ARBA00022801"/>
    </source>
</evidence>
<keyword evidence="2" id="KW-0645">Protease</keyword>
<dbReference type="RefSeq" id="WP_111323827.1">
    <property type="nucleotide sequence ID" value="NZ_BIFX01000001.1"/>
</dbReference>
<name>A0A326U5R9_THEHA</name>
<dbReference type="InterPro" id="IPR036852">
    <property type="entry name" value="Peptidase_S8/S53_dom_sf"/>
</dbReference>